<proteinExistence type="predicted"/>
<reference evidence="1" key="1">
    <citation type="submission" date="2011-01" db="EMBL/GenBank/DDBJ databases">
        <title>Complete sequence of chromosome of Thermovibrio ammonificans HB-1.</title>
        <authorList>
            <consortium name="US DOE Joint Genome Institute"/>
            <person name="Lucas S."/>
            <person name="Copeland A."/>
            <person name="Lapidus A."/>
            <person name="Cheng J.-F."/>
            <person name="Goodwin L."/>
            <person name="Pitluck S."/>
            <person name="Davenport K."/>
            <person name="Detter J.C."/>
            <person name="Han C."/>
            <person name="Tapia R."/>
            <person name="Land M."/>
            <person name="Hauser L."/>
            <person name="Kyrpides N."/>
            <person name="Ivanova N."/>
            <person name="Ovchinnikova G."/>
            <person name="Vetriani C."/>
            <person name="Woyke T."/>
        </authorList>
    </citation>
    <scope>NUCLEOTIDE SEQUENCE [LARGE SCALE GENOMIC DNA]</scope>
    <source>
        <strain evidence="1">HB-1</strain>
    </source>
</reference>
<dbReference type="HOGENOM" id="CLU_849748_0_0_0"/>
<evidence type="ECO:0000313" key="2">
    <source>
        <dbReference type="Proteomes" id="UP000006362"/>
    </source>
</evidence>
<evidence type="ECO:0000313" key="1">
    <source>
        <dbReference type="EMBL" id="ADU97592.1"/>
    </source>
</evidence>
<organism evidence="1 2">
    <name type="scientific">Thermovibrio ammonificans (strain DSM 15698 / JCM 12110 / HB-1)</name>
    <dbReference type="NCBI Taxonomy" id="648996"/>
    <lineage>
        <taxon>Bacteria</taxon>
        <taxon>Pseudomonadati</taxon>
        <taxon>Aquificota</taxon>
        <taxon>Aquificia</taxon>
        <taxon>Desulfurobacteriales</taxon>
        <taxon>Desulfurobacteriaceae</taxon>
        <taxon>Thermovibrio</taxon>
    </lineage>
</organism>
<name>E8T5D8_THEA1</name>
<accession>E8T5D8</accession>
<dbReference type="KEGG" id="tam:Theam_1636"/>
<gene>
    <name evidence="1" type="ordered locus">Theam_1636</name>
</gene>
<sequence>MKPLNRAQREALKELNALTEELKLLFSFYRWYLEEMEFDSETEEWTQVFHIRTNIQKLFLLPLPGLAVTARKKKEYIKLCRKLRELDLKLLKKRDFLKKEFDFESFRTEECQFRNWKEIPKKLWWYHLDSNEIPDFNVPIWLLVPETCKFKAVIVSGRLKEKPVKVLLYVPIETNLKKREKLEKDIVSNIDFDYPTFIYDEFRISGRVKKQHSFSAFVLPISGLIAKLHLTNKLYLEELKHKELLIAFPKETSVFKTRFYQELKEAIFKGNTKFLNEKTLKEEQFAFFKVDIVISRELEIELKKESGEKKLLPEKTSELSGDIVLQV</sequence>
<dbReference type="STRING" id="648996.Theam_1636"/>
<keyword evidence="2" id="KW-1185">Reference proteome</keyword>
<dbReference type="AlphaFoldDB" id="E8T5D8"/>
<dbReference type="Proteomes" id="UP000006362">
    <property type="component" value="Chromosome"/>
</dbReference>
<dbReference type="RefSeq" id="WP_013538377.1">
    <property type="nucleotide sequence ID" value="NC_014926.1"/>
</dbReference>
<dbReference type="EMBL" id="CP002444">
    <property type="protein sequence ID" value="ADU97592.1"/>
    <property type="molecule type" value="Genomic_DNA"/>
</dbReference>
<protein>
    <submittedName>
        <fullName evidence="1">Uncharacterized protein</fullName>
    </submittedName>
</protein>